<evidence type="ECO:0000256" key="4">
    <source>
        <dbReference type="ARBA" id="ARBA00023014"/>
    </source>
</evidence>
<dbReference type="AlphaFoldDB" id="A0A9W4H275"/>
<evidence type="ECO:0000259" key="7">
    <source>
        <dbReference type="PROSITE" id="PS51296"/>
    </source>
</evidence>
<feature type="domain" description="Rieske" evidence="7">
    <location>
        <begin position="3"/>
        <end position="99"/>
    </location>
</feature>
<dbReference type="SUPFAM" id="SSF50022">
    <property type="entry name" value="ISP domain"/>
    <property type="match status" value="1"/>
</dbReference>
<keyword evidence="9" id="KW-1185">Reference proteome</keyword>
<dbReference type="PANTHER" id="PTHR21496">
    <property type="entry name" value="FERREDOXIN-RELATED"/>
    <property type="match status" value="1"/>
</dbReference>
<dbReference type="GO" id="GO:0004497">
    <property type="term" value="F:monooxygenase activity"/>
    <property type="evidence" value="ECO:0007669"/>
    <property type="project" value="UniProtKB-ARBA"/>
</dbReference>
<reference evidence="8" key="1">
    <citation type="submission" date="2021-06" db="EMBL/GenBank/DDBJ databases">
        <authorList>
            <person name="Arsene-Ploetze F."/>
        </authorList>
    </citation>
    <scope>NUCLEOTIDE SEQUENCE</scope>
    <source>
        <strain evidence="8">SBRY1</strain>
    </source>
</reference>
<dbReference type="PROSITE" id="PS51296">
    <property type="entry name" value="RIESKE"/>
    <property type="match status" value="1"/>
</dbReference>
<evidence type="ECO:0000256" key="1">
    <source>
        <dbReference type="ARBA" id="ARBA00022714"/>
    </source>
</evidence>
<sequence length="105" mass="11122">MTWVEVLDDDELDDDDMTAADAGGTTLLLARVAGTVYAYLDACPHQGTSLTEDGDLEDDLIVCGGHGWEFDAVTGRCQDPDDQCLTPVPVRVTAGGRIAVEPPEA</sequence>
<evidence type="ECO:0000256" key="5">
    <source>
        <dbReference type="ARBA" id="ARBA00034078"/>
    </source>
</evidence>
<evidence type="ECO:0000256" key="2">
    <source>
        <dbReference type="ARBA" id="ARBA00022723"/>
    </source>
</evidence>
<evidence type="ECO:0000256" key="6">
    <source>
        <dbReference type="ARBA" id="ARBA00038001"/>
    </source>
</evidence>
<comment type="caution">
    <text evidence="8">The sequence shown here is derived from an EMBL/GenBank/DDBJ whole genome shotgun (WGS) entry which is preliminary data.</text>
</comment>
<dbReference type="RefSeq" id="WP_205048545.1">
    <property type="nucleotide sequence ID" value="NZ_CAJVAX010000017.1"/>
</dbReference>
<comment type="similarity">
    <text evidence="6">Belongs to the bacterial ring-hydroxylating dioxygenase ferredoxin component family.</text>
</comment>
<proteinExistence type="inferred from homology"/>
<dbReference type="Pfam" id="PF00355">
    <property type="entry name" value="Rieske"/>
    <property type="match status" value="1"/>
</dbReference>
<protein>
    <submittedName>
        <fullName evidence="8">Rieske 2Fe-2S domain-containing protein</fullName>
    </submittedName>
</protein>
<dbReference type="InterPro" id="IPR036922">
    <property type="entry name" value="Rieske_2Fe-2S_sf"/>
</dbReference>
<dbReference type="PANTHER" id="PTHR21496:SF0">
    <property type="entry name" value="RIESKE DOMAIN-CONTAINING PROTEIN"/>
    <property type="match status" value="1"/>
</dbReference>
<keyword evidence="3" id="KW-0408">Iron</keyword>
<accession>A0A9W4H275</accession>
<evidence type="ECO:0000313" key="9">
    <source>
        <dbReference type="Proteomes" id="UP001153328"/>
    </source>
</evidence>
<dbReference type="InterPro" id="IPR017941">
    <property type="entry name" value="Rieske_2Fe-2S"/>
</dbReference>
<dbReference type="GO" id="GO:0051537">
    <property type="term" value="F:2 iron, 2 sulfur cluster binding"/>
    <property type="evidence" value="ECO:0007669"/>
    <property type="project" value="UniProtKB-KW"/>
</dbReference>
<dbReference type="EMBL" id="CAJVAX010000017">
    <property type="protein sequence ID" value="CAG7644167.1"/>
    <property type="molecule type" value="Genomic_DNA"/>
</dbReference>
<comment type="cofactor">
    <cofactor evidence="5">
        <name>[2Fe-2S] cluster</name>
        <dbReference type="ChEBI" id="CHEBI:190135"/>
    </cofactor>
</comment>
<name>A0A9W4H275_9ACTN</name>
<dbReference type="CDD" id="cd03467">
    <property type="entry name" value="Rieske"/>
    <property type="match status" value="1"/>
</dbReference>
<evidence type="ECO:0000256" key="3">
    <source>
        <dbReference type="ARBA" id="ARBA00023004"/>
    </source>
</evidence>
<dbReference type="GO" id="GO:0046872">
    <property type="term" value="F:metal ion binding"/>
    <property type="evidence" value="ECO:0007669"/>
    <property type="project" value="UniProtKB-KW"/>
</dbReference>
<evidence type="ECO:0000313" key="8">
    <source>
        <dbReference type="EMBL" id="CAG7644167.1"/>
    </source>
</evidence>
<dbReference type="GO" id="GO:0016705">
    <property type="term" value="F:oxidoreductase activity, acting on paired donors, with incorporation or reduction of molecular oxygen"/>
    <property type="evidence" value="ECO:0007669"/>
    <property type="project" value="UniProtKB-ARBA"/>
</dbReference>
<keyword evidence="1" id="KW-0001">2Fe-2S</keyword>
<dbReference type="Proteomes" id="UP001153328">
    <property type="component" value="Unassembled WGS sequence"/>
</dbReference>
<keyword evidence="2" id="KW-0479">Metal-binding</keyword>
<keyword evidence="4" id="KW-0411">Iron-sulfur</keyword>
<gene>
    <name evidence="8" type="ORF">SBRY_30990</name>
</gene>
<organism evidence="8 9">
    <name type="scientific">Actinacidiphila bryophytorum</name>
    <dbReference type="NCBI Taxonomy" id="1436133"/>
    <lineage>
        <taxon>Bacteria</taxon>
        <taxon>Bacillati</taxon>
        <taxon>Actinomycetota</taxon>
        <taxon>Actinomycetes</taxon>
        <taxon>Kitasatosporales</taxon>
        <taxon>Streptomycetaceae</taxon>
        <taxon>Actinacidiphila</taxon>
    </lineage>
</organism>
<dbReference type="Gene3D" id="2.102.10.10">
    <property type="entry name" value="Rieske [2Fe-2S] iron-sulphur domain"/>
    <property type="match status" value="1"/>
</dbReference>